<accession>A0A0J8DCU6</accession>
<dbReference type="PATRIC" id="fig|1121307.3.peg.1698"/>
<proteinExistence type="predicted"/>
<feature type="domain" description="DEAD-box RNA helicase Q" evidence="8">
    <location>
        <begin position="2"/>
        <end position="30"/>
    </location>
</feature>
<keyword evidence="1" id="KW-0547">Nucleotide-binding</keyword>
<sequence>MKSFIELGLDSNIVDALEKQGITEPTEIQHLTIEKILENKDVIAESYTGSGKTLAFLCPIFQKVNSEKREMQVLVLAPTHELVMQIEAQAKLLASNGNLPITSLPIIGDVNIEKQIKKLKEIKPHIIVATPGRALDLMKKKKITAHTIKTIVIDEGDNLLDNTNSGTVKDIIKCTMRDRCLLVFSATISPKVLFTARELMKEPEIIKNEKKAALNPNIKHMYIEVDPRDKVETLRKLISAVEPKKALVFVNRGYEVDLATEKLNYHSIPSLSIHKKVTKEQRQKAIESFRSGKIKVLVSSDVSARGLDIQDITHVINLDFPTNASEYLHRAGRTARAGATGKTISLVTSKEMAAIRIYEREFNINIEKKNLSHGKLN</sequence>
<dbReference type="GO" id="GO:0009409">
    <property type="term" value="P:response to cold"/>
    <property type="evidence" value="ECO:0007669"/>
    <property type="project" value="TreeGrafter"/>
</dbReference>
<dbReference type="GO" id="GO:0016787">
    <property type="term" value="F:hydrolase activity"/>
    <property type="evidence" value="ECO:0007669"/>
    <property type="project" value="UniProtKB-KW"/>
</dbReference>
<dbReference type="Gene3D" id="3.40.50.300">
    <property type="entry name" value="P-loop containing nucleotide triphosphate hydrolases"/>
    <property type="match status" value="2"/>
</dbReference>
<feature type="domain" description="Helicase C-terminal" evidence="7">
    <location>
        <begin position="233"/>
        <end position="377"/>
    </location>
</feature>
<dbReference type="InterPro" id="IPR014014">
    <property type="entry name" value="RNA_helicase_DEAD_Q_motif"/>
</dbReference>
<comment type="caution">
    <text evidence="9">The sequence shown here is derived from an EMBL/GenBank/DDBJ whole genome shotgun (WGS) entry which is preliminary data.</text>
</comment>
<keyword evidence="4" id="KW-0067">ATP-binding</keyword>
<dbReference type="GO" id="GO:0005829">
    <property type="term" value="C:cytosol"/>
    <property type="evidence" value="ECO:0007669"/>
    <property type="project" value="TreeGrafter"/>
</dbReference>
<dbReference type="InterPro" id="IPR044742">
    <property type="entry name" value="DEAD/DEAH_RhlB"/>
</dbReference>
<keyword evidence="3 9" id="KW-0347">Helicase</keyword>
<dbReference type="PANTHER" id="PTHR47963:SF7">
    <property type="entry name" value="ATP-DEPENDENT RNA HELICASE YFML-RELATED"/>
    <property type="match status" value="1"/>
</dbReference>
<dbReference type="AlphaFoldDB" id="A0A0J8DCU6"/>
<dbReference type="PANTHER" id="PTHR47963">
    <property type="entry name" value="DEAD-BOX ATP-DEPENDENT RNA HELICASE 47, MITOCHONDRIAL"/>
    <property type="match status" value="1"/>
</dbReference>
<dbReference type="GO" id="GO:0003724">
    <property type="term" value="F:RNA helicase activity"/>
    <property type="evidence" value="ECO:0007669"/>
    <property type="project" value="InterPro"/>
</dbReference>
<evidence type="ECO:0000259" key="7">
    <source>
        <dbReference type="PROSITE" id="PS51194"/>
    </source>
</evidence>
<dbReference type="InterPro" id="IPR027417">
    <property type="entry name" value="P-loop_NTPase"/>
</dbReference>
<dbReference type="GO" id="GO:0005840">
    <property type="term" value="C:ribosome"/>
    <property type="evidence" value="ECO:0007669"/>
    <property type="project" value="TreeGrafter"/>
</dbReference>
<dbReference type="EMBL" id="LFVU01000024">
    <property type="protein sequence ID" value="KMT22073.1"/>
    <property type="molecule type" value="Genomic_DNA"/>
</dbReference>
<dbReference type="PROSITE" id="PS51194">
    <property type="entry name" value="HELICASE_CTER"/>
    <property type="match status" value="1"/>
</dbReference>
<feature type="domain" description="Helicase ATP-binding" evidence="6">
    <location>
        <begin position="33"/>
        <end position="206"/>
    </location>
</feature>
<dbReference type="GO" id="GO:0033592">
    <property type="term" value="F:RNA strand annealing activity"/>
    <property type="evidence" value="ECO:0007669"/>
    <property type="project" value="TreeGrafter"/>
</dbReference>
<evidence type="ECO:0000259" key="8">
    <source>
        <dbReference type="PROSITE" id="PS51195"/>
    </source>
</evidence>
<dbReference type="CDD" id="cd00268">
    <property type="entry name" value="DEADc"/>
    <property type="match status" value="1"/>
</dbReference>
<evidence type="ECO:0000256" key="2">
    <source>
        <dbReference type="ARBA" id="ARBA00022801"/>
    </source>
</evidence>
<dbReference type="SMART" id="SM00487">
    <property type="entry name" value="DEXDc"/>
    <property type="match status" value="1"/>
</dbReference>
<evidence type="ECO:0000313" key="9">
    <source>
        <dbReference type="EMBL" id="KMT22073.1"/>
    </source>
</evidence>
<dbReference type="InterPro" id="IPR011545">
    <property type="entry name" value="DEAD/DEAH_box_helicase_dom"/>
</dbReference>
<dbReference type="Pfam" id="PF00270">
    <property type="entry name" value="DEAD"/>
    <property type="match status" value="1"/>
</dbReference>
<dbReference type="Pfam" id="PF00271">
    <property type="entry name" value="Helicase_C"/>
    <property type="match status" value="1"/>
</dbReference>
<keyword evidence="2" id="KW-0378">Hydrolase</keyword>
<gene>
    <name evidence="9" type="ORF">CLCY_4c00450</name>
</gene>
<dbReference type="InterPro" id="IPR014001">
    <property type="entry name" value="Helicase_ATP-bd"/>
</dbReference>
<dbReference type="PROSITE" id="PS51195">
    <property type="entry name" value="Q_MOTIF"/>
    <property type="match status" value="1"/>
</dbReference>
<dbReference type="GO" id="GO:0005524">
    <property type="term" value="F:ATP binding"/>
    <property type="evidence" value="ECO:0007669"/>
    <property type="project" value="UniProtKB-KW"/>
</dbReference>
<reference evidence="9 10" key="1">
    <citation type="submission" date="2015-06" db="EMBL/GenBank/DDBJ databases">
        <title>Draft genome sequence of the purine-degrading Clostridium cylindrosporum HC-1 (DSM 605).</title>
        <authorList>
            <person name="Poehlein A."/>
            <person name="Schiel-Bengelsdorf B."/>
            <person name="Bengelsdorf F."/>
            <person name="Daniel R."/>
            <person name="Duerre P."/>
        </authorList>
    </citation>
    <scope>NUCLEOTIDE SEQUENCE [LARGE SCALE GENOMIC DNA]</scope>
    <source>
        <strain evidence="9 10">DSM 605</strain>
    </source>
</reference>
<dbReference type="SMART" id="SM00490">
    <property type="entry name" value="HELICc"/>
    <property type="match status" value="1"/>
</dbReference>
<evidence type="ECO:0000256" key="4">
    <source>
        <dbReference type="ARBA" id="ARBA00022840"/>
    </source>
</evidence>
<dbReference type="InterPro" id="IPR001650">
    <property type="entry name" value="Helicase_C-like"/>
</dbReference>
<dbReference type="Proteomes" id="UP000036756">
    <property type="component" value="Unassembled WGS sequence"/>
</dbReference>
<dbReference type="STRING" id="1121307.CLCY_4c00450"/>
<evidence type="ECO:0000256" key="1">
    <source>
        <dbReference type="ARBA" id="ARBA00022741"/>
    </source>
</evidence>
<evidence type="ECO:0000259" key="6">
    <source>
        <dbReference type="PROSITE" id="PS51192"/>
    </source>
</evidence>
<protein>
    <submittedName>
        <fullName evidence="9">Superfamily II DNA and RNA helicase</fullName>
    </submittedName>
</protein>
<organism evidence="9 10">
    <name type="scientific">Clostridium cylindrosporum DSM 605</name>
    <dbReference type="NCBI Taxonomy" id="1121307"/>
    <lineage>
        <taxon>Bacteria</taxon>
        <taxon>Bacillati</taxon>
        <taxon>Bacillota</taxon>
        <taxon>Clostridia</taxon>
        <taxon>Eubacteriales</taxon>
        <taxon>Clostridiaceae</taxon>
        <taxon>Clostridium</taxon>
    </lineage>
</organism>
<name>A0A0J8DCU6_CLOCY</name>
<keyword evidence="10" id="KW-1185">Reference proteome</keyword>
<evidence type="ECO:0000313" key="10">
    <source>
        <dbReference type="Proteomes" id="UP000036756"/>
    </source>
</evidence>
<feature type="short sequence motif" description="Q motif" evidence="5">
    <location>
        <begin position="2"/>
        <end position="30"/>
    </location>
</feature>
<dbReference type="PROSITE" id="PS51192">
    <property type="entry name" value="HELICASE_ATP_BIND_1"/>
    <property type="match status" value="1"/>
</dbReference>
<dbReference type="CDD" id="cd18787">
    <property type="entry name" value="SF2_C_DEAD"/>
    <property type="match status" value="1"/>
</dbReference>
<dbReference type="InterPro" id="IPR050547">
    <property type="entry name" value="DEAD_box_RNA_helicases"/>
</dbReference>
<evidence type="ECO:0000256" key="5">
    <source>
        <dbReference type="PROSITE-ProRule" id="PRU00552"/>
    </source>
</evidence>
<evidence type="ECO:0000256" key="3">
    <source>
        <dbReference type="ARBA" id="ARBA00022806"/>
    </source>
</evidence>
<dbReference type="SUPFAM" id="SSF52540">
    <property type="entry name" value="P-loop containing nucleoside triphosphate hydrolases"/>
    <property type="match status" value="1"/>
</dbReference>